<sequence length="203" mass="23594">RGLLRAWAKEDEIYHPDVKRPKIRNNCALRFYGSFTCDAKGPCHIYGTESPEAKKLAKQALDEENQRNKEQRQQLEVLKPLLVPWINSLYEEGRAPLLLEDGAPAHTSKIAVEYLEVSHIQKLNWPGHSPDVNAAEHCWPWIRRHITQDFMPSTCEEQCRRQWEYEWEQMPTELLNQWIDGIPDVVQQIIKHSGDNCFHDGGG</sequence>
<dbReference type="Pfam" id="PF13358">
    <property type="entry name" value="DDE_3"/>
    <property type="match status" value="1"/>
</dbReference>
<dbReference type="AlphaFoldDB" id="A0A6A5VJU2"/>
<gene>
    <name evidence="2" type="ORF">BU23DRAFT_657507</name>
</gene>
<feature type="domain" description="Tc1-like transposase DDE" evidence="1">
    <location>
        <begin position="88"/>
        <end position="148"/>
    </location>
</feature>
<name>A0A6A5VJU2_9PLEO</name>
<dbReference type="GO" id="GO:0003676">
    <property type="term" value="F:nucleic acid binding"/>
    <property type="evidence" value="ECO:0007669"/>
    <property type="project" value="InterPro"/>
</dbReference>
<reference evidence="2" key="1">
    <citation type="journal article" date="2020" name="Stud. Mycol.">
        <title>101 Dothideomycetes genomes: a test case for predicting lifestyles and emergence of pathogens.</title>
        <authorList>
            <person name="Haridas S."/>
            <person name="Albert R."/>
            <person name="Binder M."/>
            <person name="Bloem J."/>
            <person name="Labutti K."/>
            <person name="Salamov A."/>
            <person name="Andreopoulos B."/>
            <person name="Baker S."/>
            <person name="Barry K."/>
            <person name="Bills G."/>
            <person name="Bluhm B."/>
            <person name="Cannon C."/>
            <person name="Castanera R."/>
            <person name="Culley D."/>
            <person name="Daum C."/>
            <person name="Ezra D."/>
            <person name="Gonzalez J."/>
            <person name="Henrissat B."/>
            <person name="Kuo A."/>
            <person name="Liang C."/>
            <person name="Lipzen A."/>
            <person name="Lutzoni F."/>
            <person name="Magnuson J."/>
            <person name="Mondo S."/>
            <person name="Nolan M."/>
            <person name="Ohm R."/>
            <person name="Pangilinan J."/>
            <person name="Park H.-J."/>
            <person name="Ramirez L."/>
            <person name="Alfaro M."/>
            <person name="Sun H."/>
            <person name="Tritt A."/>
            <person name="Yoshinaga Y."/>
            <person name="Zwiers L.-H."/>
            <person name="Turgeon B."/>
            <person name="Goodwin S."/>
            <person name="Spatafora J."/>
            <person name="Crous P."/>
            <person name="Grigoriev I."/>
        </authorList>
    </citation>
    <scope>NUCLEOTIDE SEQUENCE</scope>
    <source>
        <strain evidence="2">CBS 107.79</strain>
    </source>
</reference>
<evidence type="ECO:0000313" key="3">
    <source>
        <dbReference type="Proteomes" id="UP000800036"/>
    </source>
</evidence>
<dbReference type="OrthoDB" id="3792558at2759"/>
<dbReference type="EMBL" id="ML976662">
    <property type="protein sequence ID" value="KAF1977923.1"/>
    <property type="molecule type" value="Genomic_DNA"/>
</dbReference>
<dbReference type="InterPro" id="IPR038717">
    <property type="entry name" value="Tc1-like_DDE_dom"/>
</dbReference>
<dbReference type="Proteomes" id="UP000800036">
    <property type="component" value="Unassembled WGS sequence"/>
</dbReference>
<evidence type="ECO:0000313" key="2">
    <source>
        <dbReference type="EMBL" id="KAF1977923.1"/>
    </source>
</evidence>
<accession>A0A6A5VJU2</accession>
<feature type="non-terminal residue" evidence="2">
    <location>
        <position position="1"/>
    </location>
</feature>
<proteinExistence type="predicted"/>
<dbReference type="Gene3D" id="3.30.420.10">
    <property type="entry name" value="Ribonuclease H-like superfamily/Ribonuclease H"/>
    <property type="match status" value="1"/>
</dbReference>
<protein>
    <recommendedName>
        <fullName evidence="1">Tc1-like transposase DDE domain-containing protein</fullName>
    </recommendedName>
</protein>
<keyword evidence="3" id="KW-1185">Reference proteome</keyword>
<dbReference type="InterPro" id="IPR036397">
    <property type="entry name" value="RNaseH_sf"/>
</dbReference>
<evidence type="ECO:0000259" key="1">
    <source>
        <dbReference type="Pfam" id="PF13358"/>
    </source>
</evidence>
<organism evidence="2 3">
    <name type="scientific">Bimuria novae-zelandiae CBS 107.79</name>
    <dbReference type="NCBI Taxonomy" id="1447943"/>
    <lineage>
        <taxon>Eukaryota</taxon>
        <taxon>Fungi</taxon>
        <taxon>Dikarya</taxon>
        <taxon>Ascomycota</taxon>
        <taxon>Pezizomycotina</taxon>
        <taxon>Dothideomycetes</taxon>
        <taxon>Pleosporomycetidae</taxon>
        <taxon>Pleosporales</taxon>
        <taxon>Massarineae</taxon>
        <taxon>Didymosphaeriaceae</taxon>
        <taxon>Bimuria</taxon>
    </lineage>
</organism>